<dbReference type="OrthoDB" id="194358at2759"/>
<dbReference type="AlphaFoldDB" id="A0A5E4N893"/>
<accession>A0A5E4N893</accession>
<dbReference type="SUPFAM" id="SSF48403">
    <property type="entry name" value="Ankyrin repeat"/>
    <property type="match status" value="1"/>
</dbReference>
<protein>
    <submittedName>
        <fullName evidence="2">SOCS box domain,Ankyrin repeat-containing domain</fullName>
    </submittedName>
</protein>
<dbReference type="InterPro" id="IPR036036">
    <property type="entry name" value="SOCS_box-like_dom_sf"/>
</dbReference>
<dbReference type="InterPro" id="IPR001496">
    <property type="entry name" value="SOCS_box"/>
</dbReference>
<evidence type="ECO:0000313" key="2">
    <source>
        <dbReference type="EMBL" id="VVC39842.1"/>
    </source>
</evidence>
<proteinExistence type="predicted"/>
<dbReference type="EMBL" id="CABPRJ010001898">
    <property type="protein sequence ID" value="VVC39842.1"/>
    <property type="molecule type" value="Genomic_DNA"/>
</dbReference>
<dbReference type="Gene3D" id="1.25.40.20">
    <property type="entry name" value="Ankyrin repeat-containing domain"/>
    <property type="match status" value="1"/>
</dbReference>
<dbReference type="PROSITE" id="PS50225">
    <property type="entry name" value="SOCS"/>
    <property type="match status" value="1"/>
</dbReference>
<dbReference type="InterPro" id="IPR036770">
    <property type="entry name" value="Ankyrin_rpt-contain_sf"/>
</dbReference>
<dbReference type="CDD" id="cd03587">
    <property type="entry name" value="SOCS"/>
    <property type="match status" value="1"/>
</dbReference>
<dbReference type="GO" id="GO:0035556">
    <property type="term" value="P:intracellular signal transduction"/>
    <property type="evidence" value="ECO:0007669"/>
    <property type="project" value="InterPro"/>
</dbReference>
<dbReference type="SUPFAM" id="SSF158235">
    <property type="entry name" value="SOCS box-like"/>
    <property type="match status" value="1"/>
</dbReference>
<organism evidence="2 3">
    <name type="scientific">Cinara cedri</name>
    <dbReference type="NCBI Taxonomy" id="506608"/>
    <lineage>
        <taxon>Eukaryota</taxon>
        <taxon>Metazoa</taxon>
        <taxon>Ecdysozoa</taxon>
        <taxon>Arthropoda</taxon>
        <taxon>Hexapoda</taxon>
        <taxon>Insecta</taxon>
        <taxon>Pterygota</taxon>
        <taxon>Neoptera</taxon>
        <taxon>Paraneoptera</taxon>
        <taxon>Hemiptera</taxon>
        <taxon>Sternorrhyncha</taxon>
        <taxon>Aphidomorpha</taxon>
        <taxon>Aphidoidea</taxon>
        <taxon>Aphididae</taxon>
        <taxon>Lachninae</taxon>
        <taxon>Cinara</taxon>
    </lineage>
</organism>
<evidence type="ECO:0000313" key="3">
    <source>
        <dbReference type="Proteomes" id="UP000325440"/>
    </source>
</evidence>
<gene>
    <name evidence="2" type="ORF">CINCED_3A020301</name>
</gene>
<dbReference type="Proteomes" id="UP000325440">
    <property type="component" value="Unassembled WGS sequence"/>
</dbReference>
<dbReference type="Pfam" id="PF07525">
    <property type="entry name" value="SOCS_box"/>
    <property type="match status" value="1"/>
</dbReference>
<evidence type="ECO:0000259" key="1">
    <source>
        <dbReference type="PROSITE" id="PS50225"/>
    </source>
</evidence>
<sequence>MLTSLIREKNDPMTDCAEGSSACHPLASLQLDVAVDRSTERQPPENQTEVPTLFITTNEDGIEKIIAGVWHGKDCTSTCCTDVCAYKEWRLSGDKLLLYCFKNYDDMLATRPAIFNLDLCFRFNTKQTCVKHPQLENANCFIFFEIIAGDIHKNWMQVLRRLTELSSNSTPKQLRRWSRSVDEHGNTALIVGAKRLMNCGLFKRTFQFVSMMLAYGSDVNWLNNSGRSLITYTVHYMDQALDITKLLLNSGATIWLEDCNSEKRLNYVKVLKEYRNSSDSRMRFVSEDPIESPLDSIFTWFLRSVMIRRRLDDGCLCTLDLLSQTMGDDPSRMHTHVMRTMFSHAQCYNIFGPVFFQIKKALSPQWVQPRSLQQLCRKTIRYSLFNGCLKNAHPESVAKLKLPTTLESYVCYNT</sequence>
<dbReference type="SMART" id="SM00969">
    <property type="entry name" value="SOCS_box"/>
    <property type="match status" value="1"/>
</dbReference>
<name>A0A5E4N893_9HEMI</name>
<reference evidence="2 3" key="1">
    <citation type="submission" date="2019-08" db="EMBL/GenBank/DDBJ databases">
        <authorList>
            <person name="Alioto T."/>
            <person name="Alioto T."/>
            <person name="Gomez Garrido J."/>
        </authorList>
    </citation>
    <scope>NUCLEOTIDE SEQUENCE [LARGE SCALE GENOMIC DNA]</scope>
</reference>
<keyword evidence="3" id="KW-1185">Reference proteome</keyword>
<feature type="domain" description="SOCS box" evidence="1">
    <location>
        <begin position="357"/>
        <end position="414"/>
    </location>
</feature>